<dbReference type="OrthoDB" id="3176171at2759"/>
<sequence length="700" mass="78325">MPLASREDPTPRGRPPSRPVSAPICRVRVGVRLRPLTSKETSEGGRGVVDVNPFDRTVTLSKRKFTYDTVFHPSVNQKELYSNVAPLLDSFLAGYNATVLAYGQTGSGKTYTMGSEAHSGNLGSFQSGKFRESDGLIPRFLSDLFNSLNKEREEAEKAILHSGDCAPGGVSSLVDFKISASFLEVYGDDIYDLLEEERTSLKIREGSNKDTIVVGLKEQVVSSADEAMGVLNKGTMHRTTGETLMNFTSSRSHAVFTVNLHKMTRNKEGDDSMTMSRFTFVDLAGSERMKKTGAQGERAREGIKINEGLLALGNVINALADEERLSRGEKVHVPYRQTKLTRLLQEALGGNSQTLFLACISPSDTNASETLSTLHYANRARNIKNAPTRNVDATKEELQRLRALTNLLKCELIKQKFYSSEEASTTALGEVNDEILLRDDVASYLDSIEEKVEEISGVSYRYFEQAKLPQLPGSMGVNRAVATPNNPPSTNPPTPNETGLTHDRPVYRGVDDETPDHEVTPDDDLELVDALLDSNEEQITKIDGDIVLEEKRLLKLRENIREYQCMKRKFEDKVEEVEKLEAEKQDLIARLEQAHADPSSSASTHAINQQLEKVKSSLSKARLEIRHHQQKYRESEAEAKKCKGLERRIDEMKSQKAALIRKTKDDAQRQKEFKTTKNREIQNLRKRERSAVNKCTKLET</sequence>
<dbReference type="EMBL" id="AGNL01025174">
    <property type="protein sequence ID" value="EJK58454.1"/>
    <property type="molecule type" value="Genomic_DNA"/>
</dbReference>
<dbReference type="GO" id="GO:0005874">
    <property type="term" value="C:microtubule"/>
    <property type="evidence" value="ECO:0007669"/>
    <property type="project" value="UniProtKB-KW"/>
</dbReference>
<organism evidence="11 12">
    <name type="scientific">Thalassiosira oceanica</name>
    <name type="common">Marine diatom</name>
    <dbReference type="NCBI Taxonomy" id="159749"/>
    <lineage>
        <taxon>Eukaryota</taxon>
        <taxon>Sar</taxon>
        <taxon>Stramenopiles</taxon>
        <taxon>Ochrophyta</taxon>
        <taxon>Bacillariophyta</taxon>
        <taxon>Coscinodiscophyceae</taxon>
        <taxon>Thalassiosirophycidae</taxon>
        <taxon>Thalassiosirales</taxon>
        <taxon>Thalassiosiraceae</taxon>
        <taxon>Thalassiosira</taxon>
    </lineage>
</organism>
<dbReference type="Proteomes" id="UP000266841">
    <property type="component" value="Unassembled WGS sequence"/>
</dbReference>
<dbReference type="PROSITE" id="PS00411">
    <property type="entry name" value="KINESIN_MOTOR_1"/>
    <property type="match status" value="1"/>
</dbReference>
<protein>
    <recommendedName>
        <fullName evidence="7">Kinesin-like protein</fullName>
    </recommendedName>
</protein>
<keyword evidence="3 6" id="KW-0547">Nucleotide-binding</keyword>
<dbReference type="InterPro" id="IPR036961">
    <property type="entry name" value="Kinesin_motor_dom_sf"/>
</dbReference>
<comment type="similarity">
    <text evidence="6 7">Belongs to the TRAFAC class myosin-kinesin ATPase superfamily. Kinesin family.</text>
</comment>
<reference evidence="11 12" key="1">
    <citation type="journal article" date="2012" name="Genome Biol.">
        <title>Genome and low-iron response of an oceanic diatom adapted to chronic iron limitation.</title>
        <authorList>
            <person name="Lommer M."/>
            <person name="Specht M."/>
            <person name="Roy A.S."/>
            <person name="Kraemer L."/>
            <person name="Andreson R."/>
            <person name="Gutowska M.A."/>
            <person name="Wolf J."/>
            <person name="Bergner S.V."/>
            <person name="Schilhabel M.B."/>
            <person name="Klostermeier U.C."/>
            <person name="Beiko R.G."/>
            <person name="Rosenstiel P."/>
            <person name="Hippler M."/>
            <person name="Laroche J."/>
        </authorList>
    </citation>
    <scope>NUCLEOTIDE SEQUENCE [LARGE SCALE GENOMIC DNA]</scope>
    <source>
        <strain evidence="11 12">CCMP1005</strain>
    </source>
</reference>
<feature type="domain" description="Kinesin motor" evidence="10">
    <location>
        <begin position="26"/>
        <end position="383"/>
    </location>
</feature>
<dbReference type="SUPFAM" id="SSF52540">
    <property type="entry name" value="P-loop containing nucleoside triphosphate hydrolases"/>
    <property type="match status" value="1"/>
</dbReference>
<evidence type="ECO:0000259" key="10">
    <source>
        <dbReference type="PROSITE" id="PS50067"/>
    </source>
</evidence>
<gene>
    <name evidence="11" type="ORF">THAOC_21417</name>
</gene>
<evidence type="ECO:0000256" key="8">
    <source>
        <dbReference type="SAM" id="Coils"/>
    </source>
</evidence>
<feature type="non-terminal residue" evidence="11">
    <location>
        <position position="700"/>
    </location>
</feature>
<accession>K0S124</accession>
<keyword evidence="6 7" id="KW-0505">Motor protein</keyword>
<keyword evidence="4 6" id="KW-0067">ATP-binding</keyword>
<name>K0S124_THAOC</name>
<dbReference type="InterPro" id="IPR019821">
    <property type="entry name" value="Kinesin_motor_CS"/>
</dbReference>
<proteinExistence type="inferred from homology"/>
<evidence type="ECO:0000256" key="6">
    <source>
        <dbReference type="PROSITE-ProRule" id="PRU00283"/>
    </source>
</evidence>
<feature type="compositionally biased region" description="Pro residues" evidence="9">
    <location>
        <begin position="485"/>
        <end position="495"/>
    </location>
</feature>
<dbReference type="GO" id="GO:0005875">
    <property type="term" value="C:microtubule associated complex"/>
    <property type="evidence" value="ECO:0007669"/>
    <property type="project" value="TreeGrafter"/>
</dbReference>
<evidence type="ECO:0000256" key="1">
    <source>
        <dbReference type="ARBA" id="ARBA00004496"/>
    </source>
</evidence>
<feature type="binding site" evidence="6">
    <location>
        <begin position="103"/>
        <end position="110"/>
    </location>
    <ligand>
        <name>ATP</name>
        <dbReference type="ChEBI" id="CHEBI:30616"/>
    </ligand>
</feature>
<dbReference type="GO" id="GO:0007052">
    <property type="term" value="P:mitotic spindle organization"/>
    <property type="evidence" value="ECO:0007669"/>
    <property type="project" value="TreeGrafter"/>
</dbReference>
<dbReference type="eggNOG" id="KOG0244">
    <property type="taxonomic scope" value="Eukaryota"/>
</dbReference>
<dbReference type="PRINTS" id="PR00380">
    <property type="entry name" value="KINESINHEAVY"/>
</dbReference>
<keyword evidence="12" id="KW-1185">Reference proteome</keyword>
<dbReference type="Pfam" id="PF25764">
    <property type="entry name" value="KIF21A_4th"/>
    <property type="match status" value="1"/>
</dbReference>
<dbReference type="AlphaFoldDB" id="K0S124"/>
<evidence type="ECO:0000256" key="5">
    <source>
        <dbReference type="ARBA" id="ARBA00023054"/>
    </source>
</evidence>
<dbReference type="Pfam" id="PF00225">
    <property type="entry name" value="Kinesin"/>
    <property type="match status" value="1"/>
</dbReference>
<evidence type="ECO:0000256" key="4">
    <source>
        <dbReference type="ARBA" id="ARBA00022840"/>
    </source>
</evidence>
<dbReference type="SMART" id="SM00129">
    <property type="entry name" value="KISc"/>
    <property type="match status" value="1"/>
</dbReference>
<feature type="compositionally biased region" description="Basic and acidic residues" evidence="9">
    <location>
        <begin position="1"/>
        <end position="11"/>
    </location>
</feature>
<dbReference type="GO" id="GO:0003777">
    <property type="term" value="F:microtubule motor activity"/>
    <property type="evidence" value="ECO:0007669"/>
    <property type="project" value="InterPro"/>
</dbReference>
<feature type="coiled-coil region" evidence="8">
    <location>
        <begin position="546"/>
        <end position="662"/>
    </location>
</feature>
<evidence type="ECO:0000313" key="11">
    <source>
        <dbReference type="EMBL" id="EJK58454.1"/>
    </source>
</evidence>
<keyword evidence="7" id="KW-0493">Microtubule</keyword>
<dbReference type="PANTHER" id="PTHR47969">
    <property type="entry name" value="CHROMOSOME-ASSOCIATED KINESIN KIF4A-RELATED"/>
    <property type="match status" value="1"/>
</dbReference>
<evidence type="ECO:0000313" key="12">
    <source>
        <dbReference type="Proteomes" id="UP000266841"/>
    </source>
</evidence>
<comment type="caution">
    <text evidence="11">The sequence shown here is derived from an EMBL/GenBank/DDBJ whole genome shotgun (WGS) entry which is preliminary data.</text>
</comment>
<dbReference type="Gene3D" id="3.40.850.10">
    <property type="entry name" value="Kinesin motor domain"/>
    <property type="match status" value="1"/>
</dbReference>
<dbReference type="GO" id="GO:0008017">
    <property type="term" value="F:microtubule binding"/>
    <property type="evidence" value="ECO:0007669"/>
    <property type="project" value="InterPro"/>
</dbReference>
<dbReference type="OMA" id="YIHENFA"/>
<feature type="region of interest" description="Disordered" evidence="9">
    <location>
        <begin position="1"/>
        <end position="21"/>
    </location>
</feature>
<dbReference type="InterPro" id="IPR027640">
    <property type="entry name" value="Kinesin-like_fam"/>
</dbReference>
<dbReference type="GO" id="GO:0051231">
    <property type="term" value="P:spindle elongation"/>
    <property type="evidence" value="ECO:0007669"/>
    <property type="project" value="TreeGrafter"/>
</dbReference>
<keyword evidence="5 8" id="KW-0175">Coiled coil</keyword>
<evidence type="ECO:0000256" key="2">
    <source>
        <dbReference type="ARBA" id="ARBA00022490"/>
    </source>
</evidence>
<dbReference type="PROSITE" id="PS50067">
    <property type="entry name" value="KINESIN_MOTOR_2"/>
    <property type="match status" value="1"/>
</dbReference>
<comment type="subcellular location">
    <subcellularLocation>
        <location evidence="1">Cytoplasm</location>
    </subcellularLocation>
</comment>
<evidence type="ECO:0000256" key="3">
    <source>
        <dbReference type="ARBA" id="ARBA00022741"/>
    </source>
</evidence>
<dbReference type="PANTHER" id="PTHR47969:SF15">
    <property type="entry name" value="CHROMOSOME-ASSOCIATED KINESIN KIF4A-RELATED"/>
    <property type="match status" value="1"/>
</dbReference>
<dbReference type="GO" id="GO:0007018">
    <property type="term" value="P:microtubule-based movement"/>
    <property type="evidence" value="ECO:0007669"/>
    <property type="project" value="InterPro"/>
</dbReference>
<dbReference type="InterPro" id="IPR001752">
    <property type="entry name" value="Kinesin_motor_dom"/>
</dbReference>
<evidence type="ECO:0000256" key="9">
    <source>
        <dbReference type="SAM" id="MobiDB-lite"/>
    </source>
</evidence>
<dbReference type="GO" id="GO:0005737">
    <property type="term" value="C:cytoplasm"/>
    <property type="evidence" value="ECO:0007669"/>
    <property type="project" value="UniProtKB-SubCell"/>
</dbReference>
<keyword evidence="2" id="KW-0963">Cytoplasm</keyword>
<evidence type="ECO:0000256" key="7">
    <source>
        <dbReference type="RuleBase" id="RU000394"/>
    </source>
</evidence>
<dbReference type="InterPro" id="IPR027417">
    <property type="entry name" value="P-loop_NTPase"/>
</dbReference>
<dbReference type="GO" id="GO:0005524">
    <property type="term" value="F:ATP binding"/>
    <property type="evidence" value="ECO:0007669"/>
    <property type="project" value="UniProtKB-UniRule"/>
</dbReference>
<feature type="region of interest" description="Disordered" evidence="9">
    <location>
        <begin position="481"/>
        <end position="502"/>
    </location>
</feature>